<protein>
    <submittedName>
        <fullName evidence="2">Uncharacterized protein</fullName>
    </submittedName>
</protein>
<name>A0A1V4K191_PATFA</name>
<feature type="region of interest" description="Disordered" evidence="1">
    <location>
        <begin position="1"/>
        <end position="21"/>
    </location>
</feature>
<dbReference type="EMBL" id="LSYS01005191">
    <property type="protein sequence ID" value="OPJ78229.1"/>
    <property type="molecule type" value="Genomic_DNA"/>
</dbReference>
<evidence type="ECO:0000313" key="3">
    <source>
        <dbReference type="Proteomes" id="UP000190648"/>
    </source>
</evidence>
<feature type="compositionally biased region" description="Basic and acidic residues" evidence="1">
    <location>
        <begin position="47"/>
        <end position="56"/>
    </location>
</feature>
<comment type="caution">
    <text evidence="2">The sequence shown here is derived from an EMBL/GenBank/DDBJ whole genome shotgun (WGS) entry which is preliminary data.</text>
</comment>
<sequence length="76" mass="8182">MLSEMESQSHDHRLQDTNTKHVAASPKILADAGAHHKTVLCPSLSKRPLDKHHENSAPHTDCMTCPISSPGTCSGV</sequence>
<organism evidence="2 3">
    <name type="scientific">Patagioenas fasciata monilis</name>
    <dbReference type="NCBI Taxonomy" id="372326"/>
    <lineage>
        <taxon>Eukaryota</taxon>
        <taxon>Metazoa</taxon>
        <taxon>Chordata</taxon>
        <taxon>Craniata</taxon>
        <taxon>Vertebrata</taxon>
        <taxon>Euteleostomi</taxon>
        <taxon>Archelosauria</taxon>
        <taxon>Archosauria</taxon>
        <taxon>Dinosauria</taxon>
        <taxon>Saurischia</taxon>
        <taxon>Theropoda</taxon>
        <taxon>Coelurosauria</taxon>
        <taxon>Aves</taxon>
        <taxon>Neognathae</taxon>
        <taxon>Neoaves</taxon>
        <taxon>Columbimorphae</taxon>
        <taxon>Columbiformes</taxon>
        <taxon>Columbidae</taxon>
        <taxon>Patagioenas</taxon>
    </lineage>
</organism>
<feature type="region of interest" description="Disordered" evidence="1">
    <location>
        <begin position="45"/>
        <end position="76"/>
    </location>
</feature>
<reference evidence="2 3" key="1">
    <citation type="submission" date="2016-02" db="EMBL/GenBank/DDBJ databases">
        <title>Band-tailed pigeon sequencing and assembly.</title>
        <authorList>
            <person name="Soares A.E."/>
            <person name="Novak B.J."/>
            <person name="Rice E.S."/>
            <person name="O'Connell B."/>
            <person name="Chang D."/>
            <person name="Weber S."/>
            <person name="Shapiro B."/>
        </authorList>
    </citation>
    <scope>NUCLEOTIDE SEQUENCE [LARGE SCALE GENOMIC DNA]</scope>
    <source>
        <strain evidence="2">BTP2013</strain>
        <tissue evidence="2">Blood</tissue>
    </source>
</reference>
<evidence type="ECO:0000256" key="1">
    <source>
        <dbReference type="SAM" id="MobiDB-lite"/>
    </source>
</evidence>
<feature type="compositionally biased region" description="Basic and acidic residues" evidence="1">
    <location>
        <begin position="7"/>
        <end position="19"/>
    </location>
</feature>
<gene>
    <name evidence="2" type="ORF">AV530_015194</name>
</gene>
<dbReference type="Proteomes" id="UP000190648">
    <property type="component" value="Unassembled WGS sequence"/>
</dbReference>
<keyword evidence="3" id="KW-1185">Reference proteome</keyword>
<dbReference type="AlphaFoldDB" id="A0A1V4K191"/>
<feature type="compositionally biased region" description="Polar residues" evidence="1">
    <location>
        <begin position="66"/>
        <end position="76"/>
    </location>
</feature>
<evidence type="ECO:0000313" key="2">
    <source>
        <dbReference type="EMBL" id="OPJ78229.1"/>
    </source>
</evidence>
<accession>A0A1V4K191</accession>
<proteinExistence type="predicted"/>